<proteinExistence type="inferred from homology"/>
<comment type="similarity">
    <text evidence="1">Belongs to the DNA mismatch repair MutS family.</text>
</comment>
<dbReference type="GO" id="GO:0005524">
    <property type="term" value="F:ATP binding"/>
    <property type="evidence" value="ECO:0007669"/>
    <property type="project" value="UniProtKB-KW"/>
</dbReference>
<dbReference type="PANTHER" id="PTHR11361:SF20">
    <property type="entry name" value="MUTS PROTEIN HOMOLOG 5"/>
    <property type="match status" value="1"/>
</dbReference>
<dbReference type="SUPFAM" id="SSF48334">
    <property type="entry name" value="DNA repair protein MutS, domain III"/>
    <property type="match status" value="1"/>
</dbReference>
<dbReference type="Gene3D" id="3.40.50.300">
    <property type="entry name" value="P-loop containing nucleotide triphosphate hydrolases"/>
    <property type="match status" value="1"/>
</dbReference>
<keyword evidence="7" id="KW-1185">Reference proteome</keyword>
<dbReference type="InterPro" id="IPR000432">
    <property type="entry name" value="DNA_mismatch_repair_MutS_C"/>
</dbReference>
<feature type="domain" description="DNA mismatch repair proteins mutS family" evidence="5">
    <location>
        <begin position="193"/>
        <end position="209"/>
    </location>
</feature>
<dbReference type="InterPro" id="IPR027417">
    <property type="entry name" value="P-loop_NTPase"/>
</dbReference>
<dbReference type="InterPro" id="IPR045076">
    <property type="entry name" value="MutS"/>
</dbReference>
<protein>
    <submittedName>
        <fullName evidence="6">MutS protein homolog 5</fullName>
    </submittedName>
</protein>
<evidence type="ECO:0000313" key="6">
    <source>
        <dbReference type="EMBL" id="GBP76899.1"/>
    </source>
</evidence>
<dbReference type="STRING" id="151549.A0A4C1YQK6"/>
<dbReference type="Proteomes" id="UP000299102">
    <property type="component" value="Unassembled WGS sequence"/>
</dbReference>
<reference evidence="6 7" key="1">
    <citation type="journal article" date="2019" name="Commun. Biol.">
        <title>The bagworm genome reveals a unique fibroin gene that provides high tensile strength.</title>
        <authorList>
            <person name="Kono N."/>
            <person name="Nakamura H."/>
            <person name="Ohtoshi R."/>
            <person name="Tomita M."/>
            <person name="Numata K."/>
            <person name="Arakawa K."/>
        </authorList>
    </citation>
    <scope>NUCLEOTIDE SEQUENCE [LARGE SCALE GENOMIC DNA]</scope>
</reference>
<dbReference type="Pfam" id="PF00488">
    <property type="entry name" value="MutS_V"/>
    <property type="match status" value="1"/>
</dbReference>
<comment type="caution">
    <text evidence="6">The sequence shown here is derived from an EMBL/GenBank/DDBJ whole genome shotgun (WGS) entry which is preliminary data.</text>
</comment>
<evidence type="ECO:0000256" key="4">
    <source>
        <dbReference type="ARBA" id="ARBA00023125"/>
    </source>
</evidence>
<organism evidence="6 7">
    <name type="scientific">Eumeta variegata</name>
    <name type="common">Bagworm moth</name>
    <name type="synonym">Eumeta japonica</name>
    <dbReference type="NCBI Taxonomy" id="151549"/>
    <lineage>
        <taxon>Eukaryota</taxon>
        <taxon>Metazoa</taxon>
        <taxon>Ecdysozoa</taxon>
        <taxon>Arthropoda</taxon>
        <taxon>Hexapoda</taxon>
        <taxon>Insecta</taxon>
        <taxon>Pterygota</taxon>
        <taxon>Neoptera</taxon>
        <taxon>Endopterygota</taxon>
        <taxon>Lepidoptera</taxon>
        <taxon>Glossata</taxon>
        <taxon>Ditrysia</taxon>
        <taxon>Tineoidea</taxon>
        <taxon>Psychidae</taxon>
        <taxon>Oiketicinae</taxon>
        <taxon>Eumeta</taxon>
    </lineage>
</organism>
<accession>A0A4C1YQK6</accession>
<name>A0A4C1YQK6_EUMVA</name>
<dbReference type="EMBL" id="BGZK01001308">
    <property type="protein sequence ID" value="GBP76899.1"/>
    <property type="molecule type" value="Genomic_DNA"/>
</dbReference>
<dbReference type="PANTHER" id="PTHR11361">
    <property type="entry name" value="DNA MISMATCH REPAIR PROTEIN MUTS FAMILY MEMBER"/>
    <property type="match status" value="1"/>
</dbReference>
<keyword evidence="2" id="KW-0547">Nucleotide-binding</keyword>
<sequence>MLFAKIGSSSIAELDVMIGDTYPEIRAHETKIMMRLVDVIVQNASAVSVLIDNCAELDCLIAISKVCKEYGFVRPVFTNNRVVKIKQGKHPLHAINSDNFVPNDISSSLEDGFVKILTGANSCGKSVYMKQVALICYLAHIGSFVPAESAVLSPLARVRTRVQSTECVAAHMSAFLIDLRQMSSALQEFSSDSLILIDEFGKGTSEVDGLALLAACLNHFLFQGAKCPHVLVSTHFLNIKEFLLKTPLVRFQTFEHVMQDGEPVFLFRLTEGTAERSFALEVAAASGLDSRLLRRASEVQQCIKVILTNIL</sequence>
<keyword evidence="4" id="KW-0238">DNA-binding</keyword>
<evidence type="ECO:0000256" key="3">
    <source>
        <dbReference type="ARBA" id="ARBA00022840"/>
    </source>
</evidence>
<evidence type="ECO:0000313" key="7">
    <source>
        <dbReference type="Proteomes" id="UP000299102"/>
    </source>
</evidence>
<dbReference type="PROSITE" id="PS00486">
    <property type="entry name" value="DNA_MISMATCH_REPAIR_2"/>
    <property type="match status" value="1"/>
</dbReference>
<dbReference type="OrthoDB" id="29596at2759"/>
<evidence type="ECO:0000256" key="1">
    <source>
        <dbReference type="ARBA" id="ARBA00006271"/>
    </source>
</evidence>
<evidence type="ECO:0000259" key="5">
    <source>
        <dbReference type="PROSITE" id="PS00486"/>
    </source>
</evidence>
<dbReference type="GO" id="GO:0051026">
    <property type="term" value="P:chiasma assembly"/>
    <property type="evidence" value="ECO:0007669"/>
    <property type="project" value="TreeGrafter"/>
</dbReference>
<dbReference type="GO" id="GO:0005634">
    <property type="term" value="C:nucleus"/>
    <property type="evidence" value="ECO:0007669"/>
    <property type="project" value="TreeGrafter"/>
</dbReference>
<dbReference type="GO" id="GO:0030983">
    <property type="term" value="F:mismatched DNA binding"/>
    <property type="evidence" value="ECO:0007669"/>
    <property type="project" value="InterPro"/>
</dbReference>
<dbReference type="InterPro" id="IPR036187">
    <property type="entry name" value="DNA_mismatch_repair_MutS_sf"/>
</dbReference>
<dbReference type="GO" id="GO:0006298">
    <property type="term" value="P:mismatch repair"/>
    <property type="evidence" value="ECO:0007669"/>
    <property type="project" value="InterPro"/>
</dbReference>
<dbReference type="AlphaFoldDB" id="A0A4C1YQK6"/>
<dbReference type="GO" id="GO:0140664">
    <property type="term" value="F:ATP-dependent DNA damage sensor activity"/>
    <property type="evidence" value="ECO:0007669"/>
    <property type="project" value="InterPro"/>
</dbReference>
<evidence type="ECO:0000256" key="2">
    <source>
        <dbReference type="ARBA" id="ARBA00022741"/>
    </source>
</evidence>
<gene>
    <name evidence="6" type="primary">MSH5</name>
    <name evidence="6" type="ORF">EVAR_7049_1</name>
</gene>
<keyword evidence="3" id="KW-0067">ATP-binding</keyword>
<dbReference type="SUPFAM" id="SSF52540">
    <property type="entry name" value="P-loop containing nucleoside triphosphate hydrolases"/>
    <property type="match status" value="1"/>
</dbReference>
<dbReference type="SMART" id="SM00534">
    <property type="entry name" value="MUTSac"/>
    <property type="match status" value="1"/>
</dbReference>